<dbReference type="PANTHER" id="PTHR45947:SF3">
    <property type="entry name" value="SULFOQUINOVOSYL TRANSFERASE SQD2"/>
    <property type="match status" value="1"/>
</dbReference>
<keyword evidence="2" id="KW-0328">Glycosyltransferase</keyword>
<dbReference type="Gene3D" id="3.40.50.2000">
    <property type="entry name" value="Glycogen Phosphorylase B"/>
    <property type="match status" value="2"/>
</dbReference>
<reference evidence="3" key="1">
    <citation type="submission" date="2023-09" db="EMBL/GenBank/DDBJ databases">
        <authorList>
            <person name="Li S."/>
            <person name="Li X."/>
            <person name="Zhang C."/>
            <person name="Zhao Z."/>
        </authorList>
    </citation>
    <scope>NUCLEOTIDE SEQUENCE [LARGE SCALE GENOMIC DNA]</scope>
    <source>
        <strain evidence="3">SQ149</strain>
    </source>
</reference>
<dbReference type="SUPFAM" id="SSF53756">
    <property type="entry name" value="UDP-Glycosyltransferase/glycogen phosphorylase"/>
    <property type="match status" value="1"/>
</dbReference>
<evidence type="ECO:0000259" key="1">
    <source>
        <dbReference type="Pfam" id="PF00534"/>
    </source>
</evidence>
<keyword evidence="2" id="KW-0808">Transferase</keyword>
<dbReference type="RefSeq" id="WP_348390313.1">
    <property type="nucleotide sequence ID" value="NZ_CP134145.1"/>
</dbReference>
<dbReference type="PANTHER" id="PTHR45947">
    <property type="entry name" value="SULFOQUINOVOSYL TRANSFERASE SQD2"/>
    <property type="match status" value="1"/>
</dbReference>
<dbReference type="Proteomes" id="UP001258994">
    <property type="component" value="Chromosome"/>
</dbReference>
<dbReference type="GO" id="GO:0016757">
    <property type="term" value="F:glycosyltransferase activity"/>
    <property type="evidence" value="ECO:0007669"/>
    <property type="project" value="UniProtKB-KW"/>
</dbReference>
<dbReference type="InterPro" id="IPR050194">
    <property type="entry name" value="Glycosyltransferase_grp1"/>
</dbReference>
<evidence type="ECO:0000313" key="3">
    <source>
        <dbReference type="Proteomes" id="UP001258994"/>
    </source>
</evidence>
<gene>
    <name evidence="2" type="ORF">RGQ13_13740</name>
</gene>
<dbReference type="EMBL" id="CP134145">
    <property type="protein sequence ID" value="WNC71178.1"/>
    <property type="molecule type" value="Genomic_DNA"/>
</dbReference>
<organism evidence="2 3">
    <name type="scientific">Thalassotalea psychrophila</name>
    <dbReference type="NCBI Taxonomy" id="3065647"/>
    <lineage>
        <taxon>Bacteria</taxon>
        <taxon>Pseudomonadati</taxon>
        <taxon>Pseudomonadota</taxon>
        <taxon>Gammaproteobacteria</taxon>
        <taxon>Alteromonadales</taxon>
        <taxon>Colwelliaceae</taxon>
        <taxon>Thalassotalea</taxon>
    </lineage>
</organism>
<dbReference type="InterPro" id="IPR001296">
    <property type="entry name" value="Glyco_trans_1"/>
</dbReference>
<keyword evidence="3" id="KW-1185">Reference proteome</keyword>
<sequence length="376" mass="43006">MKKVVIVQHRLLHYRVDLFNLMKKKLKHKNVELHLVHGGASAKESQRKDEGHLTWANKIKNYFCTVSGVDLIWQKLPNVVNECELLVLMQENRIISNYPQIIKRKLLKKKIAFWGHGKNLQSTKPEGIKELWKLKWLTSVDWWFGYTKSTVDYLVNKSFPERNITCLNNAIDIDGFKDQLANISNEDLERVRSDLGIEENSVVGIYCGSLYKEKRLNLMLEAADYIKTKNKKFHLVIIGDGPDAHILKNASQTRDWLSLVGVKKGQDKALFYRLSHIFLNPGLVGLHILDSFAVGIPMITTEDALHSPEYDYLENDINGLVLPGNAKDYAIGIIELLNESDRYKAMCDQALNDSEKYTVESMANNFVDGIVKCLSD</sequence>
<dbReference type="CDD" id="cd03801">
    <property type="entry name" value="GT4_PimA-like"/>
    <property type="match status" value="1"/>
</dbReference>
<proteinExistence type="predicted"/>
<protein>
    <submittedName>
        <fullName evidence="2">Glycosyltransferase family 4 protein</fullName>
        <ecNumber evidence="2">2.4.-.-</ecNumber>
    </submittedName>
</protein>
<accession>A0ABY9TQU1</accession>
<name>A0ABY9TQU1_9GAMM</name>
<dbReference type="EC" id="2.4.-.-" evidence="2"/>
<dbReference type="Pfam" id="PF00534">
    <property type="entry name" value="Glycos_transf_1"/>
    <property type="match status" value="1"/>
</dbReference>
<feature type="domain" description="Glycosyl transferase family 1" evidence="1">
    <location>
        <begin position="190"/>
        <end position="350"/>
    </location>
</feature>
<evidence type="ECO:0000313" key="2">
    <source>
        <dbReference type="EMBL" id="WNC71178.1"/>
    </source>
</evidence>